<dbReference type="Proteomes" id="UP000288716">
    <property type="component" value="Unassembled WGS sequence"/>
</dbReference>
<evidence type="ECO:0000259" key="4">
    <source>
        <dbReference type="PROSITE" id="PS50238"/>
    </source>
</evidence>
<evidence type="ECO:0000313" key="5">
    <source>
        <dbReference type="EMBL" id="RWS30946.1"/>
    </source>
</evidence>
<organism evidence="5 6">
    <name type="scientific">Leptotrombidium deliense</name>
    <dbReference type="NCBI Taxonomy" id="299467"/>
    <lineage>
        <taxon>Eukaryota</taxon>
        <taxon>Metazoa</taxon>
        <taxon>Ecdysozoa</taxon>
        <taxon>Arthropoda</taxon>
        <taxon>Chelicerata</taxon>
        <taxon>Arachnida</taxon>
        <taxon>Acari</taxon>
        <taxon>Acariformes</taxon>
        <taxon>Trombidiformes</taxon>
        <taxon>Prostigmata</taxon>
        <taxon>Anystina</taxon>
        <taxon>Parasitengona</taxon>
        <taxon>Trombiculoidea</taxon>
        <taxon>Trombiculidae</taxon>
        <taxon>Leptotrombidium</taxon>
    </lineage>
</organism>
<dbReference type="GO" id="GO:0007266">
    <property type="term" value="P:Rho protein signal transduction"/>
    <property type="evidence" value="ECO:0007669"/>
    <property type="project" value="TreeGrafter"/>
</dbReference>
<dbReference type="GO" id="GO:0000281">
    <property type="term" value="P:mitotic cytokinesis"/>
    <property type="evidence" value="ECO:0007669"/>
    <property type="project" value="TreeGrafter"/>
</dbReference>
<dbReference type="PANTHER" id="PTHR46199:SF3">
    <property type="entry name" value="RAC GTPASE-ACTIVATING PROTEIN 1"/>
    <property type="match status" value="1"/>
</dbReference>
<gene>
    <name evidence="5" type="ORF">B4U80_03495</name>
</gene>
<dbReference type="CDD" id="cd04382">
    <property type="entry name" value="RhoGAP_MgcRacGAP"/>
    <property type="match status" value="1"/>
</dbReference>
<proteinExistence type="predicted"/>
<dbReference type="GO" id="GO:0032154">
    <property type="term" value="C:cleavage furrow"/>
    <property type="evidence" value="ECO:0007669"/>
    <property type="project" value="TreeGrafter"/>
</dbReference>
<name>A0A443STU8_9ACAR</name>
<dbReference type="Gene3D" id="3.30.60.20">
    <property type="match status" value="1"/>
</dbReference>
<dbReference type="Gene3D" id="1.10.555.10">
    <property type="entry name" value="Rho GTPase activation protein"/>
    <property type="match status" value="1"/>
</dbReference>
<dbReference type="SUPFAM" id="SSF48350">
    <property type="entry name" value="GTPase activation domain, GAP"/>
    <property type="match status" value="1"/>
</dbReference>
<sequence>METKKLSLVAQFDDLCRLRASLMDEDRIDEQMIVFLRNQDECRRRWLDERNKLIVTETELKNENQTRRCLETTLKNVRYALRKEIQEKDAFRKEINFYRGNMKMAKNYLMDYKSNNSEAAKEKVLSYLNINNLEPLEERNDSSENSISDLDYDKTDDDIIEAPAVKFIGKRRSNDLKEDIHFKRTKSDEFVIVGEEAKENVEKLQAEADLRKTPLKSDSEIGFKFTPELKNIQSTPILKRLSTVSECITPQDMSLTNTTTRMESRQHTFALKKVFRPGEKCGPCGGNIGFCASCYRCQECRAICHVDCKSKVPLPCIPYVSKNQGVKVGRLLLISDFAPLNTRPCIPALIVHCCMEIEKRGLEEAGLYRVPGSDKDVRELKEKILNSKSGIPVLSNVDIHVLCGVVKSFLRSLDESLITRTLWRDFVKAADLEQDEDKKSYLYQAIGELPQANRDTLAYIIVHLQRISVSAACRMPKSNLAKVFGPTIVGYSMLNPPPMTLMGESPKQVSVMEALLDIPAEYWDHFLTQYSNSSTPQSSIGRNSRLSNGFRINGASVSTGILTPLRYNPKIQNKTPKLKPLF</sequence>
<dbReference type="PROSITE" id="PS00479">
    <property type="entry name" value="ZF_DAG_PE_1"/>
    <property type="match status" value="1"/>
</dbReference>
<evidence type="ECO:0000256" key="2">
    <source>
        <dbReference type="ARBA" id="ARBA00022833"/>
    </source>
</evidence>
<feature type="domain" description="Phorbol-ester/DAG-type" evidence="3">
    <location>
        <begin position="266"/>
        <end position="316"/>
    </location>
</feature>
<dbReference type="GO" id="GO:0097149">
    <property type="term" value="C:centralspindlin complex"/>
    <property type="evidence" value="ECO:0007669"/>
    <property type="project" value="TreeGrafter"/>
</dbReference>
<dbReference type="EMBL" id="NCKV01000320">
    <property type="protein sequence ID" value="RWS30946.1"/>
    <property type="molecule type" value="Genomic_DNA"/>
</dbReference>
<feature type="domain" description="Rho-GAP" evidence="4">
    <location>
        <begin position="338"/>
        <end position="523"/>
    </location>
</feature>
<comment type="caution">
    <text evidence="5">The sequence shown here is derived from an EMBL/GenBank/DDBJ whole genome shotgun (WGS) entry which is preliminary data.</text>
</comment>
<dbReference type="GO" id="GO:0051256">
    <property type="term" value="P:mitotic spindle midzone assembly"/>
    <property type="evidence" value="ECO:0007669"/>
    <property type="project" value="TreeGrafter"/>
</dbReference>
<dbReference type="AlphaFoldDB" id="A0A443STU8"/>
<dbReference type="SMART" id="SM00324">
    <property type="entry name" value="RhoGAP"/>
    <property type="match status" value="1"/>
</dbReference>
<evidence type="ECO:0000259" key="3">
    <source>
        <dbReference type="PROSITE" id="PS50081"/>
    </source>
</evidence>
<dbReference type="PANTHER" id="PTHR46199">
    <property type="entry name" value="RAC GTPASE-ACTIVATING PROTEIN 1"/>
    <property type="match status" value="1"/>
</dbReference>
<dbReference type="STRING" id="299467.A0A443STU8"/>
<dbReference type="GO" id="GO:0005634">
    <property type="term" value="C:nucleus"/>
    <property type="evidence" value="ECO:0007669"/>
    <property type="project" value="TreeGrafter"/>
</dbReference>
<dbReference type="InterPro" id="IPR008936">
    <property type="entry name" value="Rho_GTPase_activation_prot"/>
</dbReference>
<keyword evidence="6" id="KW-1185">Reference proteome</keyword>
<dbReference type="PROSITE" id="PS50081">
    <property type="entry name" value="ZF_DAG_PE_2"/>
    <property type="match status" value="1"/>
</dbReference>
<dbReference type="VEuPathDB" id="VectorBase:LDEU001094"/>
<dbReference type="GO" id="GO:0051233">
    <property type="term" value="C:spindle midzone"/>
    <property type="evidence" value="ECO:0007669"/>
    <property type="project" value="TreeGrafter"/>
</dbReference>
<dbReference type="Pfam" id="PF00620">
    <property type="entry name" value="RhoGAP"/>
    <property type="match status" value="1"/>
</dbReference>
<dbReference type="CDD" id="cd20821">
    <property type="entry name" value="C1_MgcRacGAP"/>
    <property type="match status" value="1"/>
</dbReference>
<dbReference type="InterPro" id="IPR002219">
    <property type="entry name" value="PKC_DAG/PE"/>
</dbReference>
<evidence type="ECO:0000256" key="1">
    <source>
        <dbReference type="ARBA" id="ARBA00022723"/>
    </source>
</evidence>
<dbReference type="InterPro" id="IPR000198">
    <property type="entry name" value="RhoGAP_dom"/>
</dbReference>
<keyword evidence="2" id="KW-0862">Zinc</keyword>
<dbReference type="GO" id="GO:0046872">
    <property type="term" value="F:metal ion binding"/>
    <property type="evidence" value="ECO:0007669"/>
    <property type="project" value="UniProtKB-KW"/>
</dbReference>
<accession>A0A443STU8</accession>
<dbReference type="PROSITE" id="PS50238">
    <property type="entry name" value="RHOGAP"/>
    <property type="match status" value="1"/>
</dbReference>
<dbReference type="GO" id="GO:0030496">
    <property type="term" value="C:midbody"/>
    <property type="evidence" value="ECO:0007669"/>
    <property type="project" value="TreeGrafter"/>
</dbReference>
<evidence type="ECO:0000313" key="6">
    <source>
        <dbReference type="Proteomes" id="UP000288716"/>
    </source>
</evidence>
<dbReference type="GO" id="GO:0005096">
    <property type="term" value="F:GTPase activator activity"/>
    <property type="evidence" value="ECO:0007669"/>
    <property type="project" value="TreeGrafter"/>
</dbReference>
<reference evidence="5 6" key="1">
    <citation type="journal article" date="2018" name="Gigascience">
        <title>Genomes of trombidid mites reveal novel predicted allergens and laterally-transferred genes associated with secondary metabolism.</title>
        <authorList>
            <person name="Dong X."/>
            <person name="Chaisiri K."/>
            <person name="Xia D."/>
            <person name="Armstrong S.D."/>
            <person name="Fang Y."/>
            <person name="Donnelly M.J."/>
            <person name="Kadowaki T."/>
            <person name="McGarry J.W."/>
            <person name="Darby A.C."/>
            <person name="Makepeace B.L."/>
        </authorList>
    </citation>
    <scope>NUCLEOTIDE SEQUENCE [LARGE SCALE GENOMIC DNA]</scope>
    <source>
        <strain evidence="5">UoL-UT</strain>
    </source>
</reference>
<protein>
    <submittedName>
        <fullName evidence="5">Rac GTPase-activating protein 1-like protein</fullName>
    </submittedName>
</protein>
<dbReference type="OrthoDB" id="2218807at2759"/>
<dbReference type="SUPFAM" id="SSF57889">
    <property type="entry name" value="Cysteine-rich domain"/>
    <property type="match status" value="1"/>
</dbReference>
<dbReference type="InterPro" id="IPR046349">
    <property type="entry name" value="C1-like_sf"/>
</dbReference>
<keyword evidence="1" id="KW-0479">Metal-binding</keyword>